<dbReference type="PROSITE" id="PS50013">
    <property type="entry name" value="CHROMO_2"/>
    <property type="match status" value="1"/>
</dbReference>
<comment type="cofactor">
    <cofactor evidence="1">
        <name>a divalent metal cation</name>
        <dbReference type="ChEBI" id="CHEBI:60240"/>
    </cofactor>
</comment>
<dbReference type="EMBL" id="JABSTR010001023">
    <property type="protein sequence ID" value="KAH9383229.1"/>
    <property type="molecule type" value="Genomic_DNA"/>
</dbReference>
<dbReference type="InterPro" id="IPR027806">
    <property type="entry name" value="HARBI1_dom"/>
</dbReference>
<dbReference type="Pfam" id="PF13359">
    <property type="entry name" value="DDE_Tnp_4"/>
    <property type="match status" value="1"/>
</dbReference>
<name>A0A9J6H901_HAELO</name>
<gene>
    <name evidence="5" type="ORF">HPB48_024298</name>
</gene>
<proteinExistence type="predicted"/>
<dbReference type="AlphaFoldDB" id="A0A9J6H901"/>
<dbReference type="Gene3D" id="2.40.50.40">
    <property type="match status" value="1"/>
</dbReference>
<dbReference type="OrthoDB" id="2668416at2759"/>
<sequence>MTPFKDNECTFPTWKSNFNRRHSQQRVAIENAFGLLKQRFRRLYFVDARTVEQSCYIVMAACVLHNFCNDERDFLQELTSLRHDDDVGNNASEGDFDCNQPGYAQALRDLREERRHDLQQFESTSDSLDKFFYDLLKISSSYSDLCKHYRAFLEAKKKRDLQESMQVRKRCIDEEVECLKKKKKKLEVAVAELTASADSYAEKAETTSDLTWIIKSNSLRKSAKSKAQEILNIDLEAQKNKHEQPKGFLIKWKGCSKWECTVEPNKNLNNACLRELTHPRKSLDRRLEAASEAFVYAVQNQLFNSRQSSGLIKVHIDLDICRWVFQGKGKQLEKGWLLCDEQDFGKLGLPFGWYTRETKLGNVVSLEFPVRVKGTVTRRKVSKRFPDGFPIETLQVFIVTRMVAADL</sequence>
<organism evidence="5 6">
    <name type="scientific">Haemaphysalis longicornis</name>
    <name type="common">Bush tick</name>
    <dbReference type="NCBI Taxonomy" id="44386"/>
    <lineage>
        <taxon>Eukaryota</taxon>
        <taxon>Metazoa</taxon>
        <taxon>Ecdysozoa</taxon>
        <taxon>Arthropoda</taxon>
        <taxon>Chelicerata</taxon>
        <taxon>Arachnida</taxon>
        <taxon>Acari</taxon>
        <taxon>Parasitiformes</taxon>
        <taxon>Ixodida</taxon>
        <taxon>Ixodoidea</taxon>
        <taxon>Ixodidae</taxon>
        <taxon>Haemaphysalinae</taxon>
        <taxon>Haemaphysalis</taxon>
    </lineage>
</organism>
<dbReference type="InterPro" id="IPR016197">
    <property type="entry name" value="Chromo-like_dom_sf"/>
</dbReference>
<dbReference type="Proteomes" id="UP000821853">
    <property type="component" value="Unassembled WGS sequence"/>
</dbReference>
<reference evidence="5 6" key="1">
    <citation type="journal article" date="2020" name="Cell">
        <title>Large-Scale Comparative Analyses of Tick Genomes Elucidate Their Genetic Diversity and Vector Capacities.</title>
        <authorList>
            <consortium name="Tick Genome and Microbiome Consortium (TIGMIC)"/>
            <person name="Jia N."/>
            <person name="Wang J."/>
            <person name="Shi W."/>
            <person name="Du L."/>
            <person name="Sun Y."/>
            <person name="Zhan W."/>
            <person name="Jiang J.F."/>
            <person name="Wang Q."/>
            <person name="Zhang B."/>
            <person name="Ji P."/>
            <person name="Bell-Sakyi L."/>
            <person name="Cui X.M."/>
            <person name="Yuan T.T."/>
            <person name="Jiang B.G."/>
            <person name="Yang W.F."/>
            <person name="Lam T.T."/>
            <person name="Chang Q.C."/>
            <person name="Ding S.J."/>
            <person name="Wang X.J."/>
            <person name="Zhu J.G."/>
            <person name="Ruan X.D."/>
            <person name="Zhao L."/>
            <person name="Wei J.T."/>
            <person name="Ye R.Z."/>
            <person name="Que T.C."/>
            <person name="Du C.H."/>
            <person name="Zhou Y.H."/>
            <person name="Cheng J.X."/>
            <person name="Dai P.F."/>
            <person name="Guo W.B."/>
            <person name="Han X.H."/>
            <person name="Huang E.J."/>
            <person name="Li L.F."/>
            <person name="Wei W."/>
            <person name="Gao Y.C."/>
            <person name="Liu J.Z."/>
            <person name="Shao H.Z."/>
            <person name="Wang X."/>
            <person name="Wang C.C."/>
            <person name="Yang T.C."/>
            <person name="Huo Q.B."/>
            <person name="Li W."/>
            <person name="Chen H.Y."/>
            <person name="Chen S.E."/>
            <person name="Zhou L.G."/>
            <person name="Ni X.B."/>
            <person name="Tian J.H."/>
            <person name="Sheng Y."/>
            <person name="Liu T."/>
            <person name="Pan Y.S."/>
            <person name="Xia L.Y."/>
            <person name="Li J."/>
            <person name="Zhao F."/>
            <person name="Cao W.C."/>
        </authorList>
    </citation>
    <scope>NUCLEOTIDE SEQUENCE [LARGE SCALE GENOMIC DNA]</scope>
    <source>
        <strain evidence="5">HaeL-2018</strain>
    </source>
</reference>
<evidence type="ECO:0000259" key="4">
    <source>
        <dbReference type="PROSITE" id="PS50013"/>
    </source>
</evidence>
<evidence type="ECO:0000313" key="6">
    <source>
        <dbReference type="Proteomes" id="UP000821853"/>
    </source>
</evidence>
<feature type="coiled-coil region" evidence="3">
    <location>
        <begin position="169"/>
        <end position="203"/>
    </location>
</feature>
<keyword evidence="3" id="KW-0175">Coiled coil</keyword>
<evidence type="ECO:0000256" key="3">
    <source>
        <dbReference type="SAM" id="Coils"/>
    </source>
</evidence>
<keyword evidence="2" id="KW-0479">Metal-binding</keyword>
<accession>A0A9J6H901</accession>
<evidence type="ECO:0000256" key="1">
    <source>
        <dbReference type="ARBA" id="ARBA00001968"/>
    </source>
</evidence>
<dbReference type="GO" id="GO:0046872">
    <property type="term" value="F:metal ion binding"/>
    <property type="evidence" value="ECO:0007669"/>
    <property type="project" value="UniProtKB-KW"/>
</dbReference>
<dbReference type="SUPFAM" id="SSF54160">
    <property type="entry name" value="Chromo domain-like"/>
    <property type="match status" value="1"/>
</dbReference>
<dbReference type="InterPro" id="IPR000953">
    <property type="entry name" value="Chromo/chromo_shadow_dom"/>
</dbReference>
<evidence type="ECO:0000256" key="2">
    <source>
        <dbReference type="ARBA" id="ARBA00022723"/>
    </source>
</evidence>
<protein>
    <recommendedName>
        <fullName evidence="4">Chromo domain-containing protein</fullName>
    </recommendedName>
</protein>
<keyword evidence="6" id="KW-1185">Reference proteome</keyword>
<dbReference type="GO" id="GO:0005694">
    <property type="term" value="C:chromosome"/>
    <property type="evidence" value="ECO:0007669"/>
    <property type="project" value="UniProtKB-ARBA"/>
</dbReference>
<dbReference type="CDD" id="cd00024">
    <property type="entry name" value="CD_CSD"/>
    <property type="match status" value="1"/>
</dbReference>
<evidence type="ECO:0000313" key="5">
    <source>
        <dbReference type="EMBL" id="KAH9383229.1"/>
    </source>
</evidence>
<dbReference type="VEuPathDB" id="VectorBase:HLOH_040063"/>
<feature type="domain" description="Chromo" evidence="4">
    <location>
        <begin position="225"/>
        <end position="276"/>
    </location>
</feature>
<comment type="caution">
    <text evidence="5">The sequence shown here is derived from an EMBL/GenBank/DDBJ whole genome shotgun (WGS) entry which is preliminary data.</text>
</comment>